<dbReference type="Gene3D" id="2.170.270.10">
    <property type="entry name" value="SET domain"/>
    <property type="match status" value="1"/>
</dbReference>
<comment type="caution">
    <text evidence="1">The sequence shown here is derived from an EMBL/GenBank/DDBJ whole genome shotgun (WGS) entry which is preliminary data.</text>
</comment>
<organism evidence="1 2">
    <name type="scientific">Exophiala aquamarina CBS 119918</name>
    <dbReference type="NCBI Taxonomy" id="1182545"/>
    <lineage>
        <taxon>Eukaryota</taxon>
        <taxon>Fungi</taxon>
        <taxon>Dikarya</taxon>
        <taxon>Ascomycota</taxon>
        <taxon>Pezizomycotina</taxon>
        <taxon>Eurotiomycetes</taxon>
        <taxon>Chaetothyriomycetidae</taxon>
        <taxon>Chaetothyriales</taxon>
        <taxon>Herpotrichiellaceae</taxon>
        <taxon>Exophiala</taxon>
    </lineage>
</organism>
<evidence type="ECO:0000313" key="1">
    <source>
        <dbReference type="EMBL" id="KEF59391.1"/>
    </source>
</evidence>
<dbReference type="AlphaFoldDB" id="A0A072PHQ0"/>
<name>A0A072PHQ0_9EURO</name>
<dbReference type="GeneID" id="25279168"/>
<evidence type="ECO:0008006" key="3">
    <source>
        <dbReference type="Google" id="ProtNLM"/>
    </source>
</evidence>
<accession>A0A072PHQ0</accession>
<dbReference type="RefSeq" id="XP_013261981.1">
    <property type="nucleotide sequence ID" value="XM_013406527.1"/>
</dbReference>
<dbReference type="EMBL" id="AMGV01000003">
    <property type="protein sequence ID" value="KEF59391.1"/>
    <property type="molecule type" value="Genomic_DNA"/>
</dbReference>
<proteinExistence type="predicted"/>
<protein>
    <recommendedName>
        <fullName evidence="3">Post-SET domain-containing protein</fullName>
    </recommendedName>
</protein>
<dbReference type="HOGENOM" id="CLU_073382_3_0_1"/>
<dbReference type="PANTHER" id="PTHR12350:SF19">
    <property type="entry name" value="SET DOMAIN-CONTAINING PROTEIN"/>
    <property type="match status" value="1"/>
</dbReference>
<keyword evidence="2" id="KW-1185">Reference proteome</keyword>
<sequence length="185" mass="20482">MATPQAPTHPGLIEVIRRPGSFESYSISATELPPGALIARLESPPMTMEPTKRWSSVQVSETQNIELNCDFLYVNHSCEPSVEFHVLADCDTPVIEIRVAPRRDQKGNLIGIKKGDALTFFYPSTEWDMDQPFNCKCATPSCLGRISGAKDLSSEQLKGYYLNEHIENLRSVPSSSKSGRKDAGH</sequence>
<dbReference type="SUPFAM" id="SSF82199">
    <property type="entry name" value="SET domain"/>
    <property type="match status" value="1"/>
</dbReference>
<dbReference type="InterPro" id="IPR046341">
    <property type="entry name" value="SET_dom_sf"/>
</dbReference>
<dbReference type="InterPro" id="IPR053201">
    <property type="entry name" value="Flavunoidine_N-MTase"/>
</dbReference>
<dbReference type="OrthoDB" id="5984008at2759"/>
<gene>
    <name evidence="1" type="ORF">A1O9_04235</name>
</gene>
<evidence type="ECO:0000313" key="2">
    <source>
        <dbReference type="Proteomes" id="UP000027920"/>
    </source>
</evidence>
<dbReference type="VEuPathDB" id="FungiDB:A1O9_04235"/>
<reference evidence="1 2" key="1">
    <citation type="submission" date="2013-03" db="EMBL/GenBank/DDBJ databases">
        <title>The Genome Sequence of Exophiala aquamarina CBS 119918.</title>
        <authorList>
            <consortium name="The Broad Institute Genomics Platform"/>
            <person name="Cuomo C."/>
            <person name="de Hoog S."/>
            <person name="Gorbushina A."/>
            <person name="Walker B."/>
            <person name="Young S.K."/>
            <person name="Zeng Q."/>
            <person name="Gargeya S."/>
            <person name="Fitzgerald M."/>
            <person name="Haas B."/>
            <person name="Abouelleil A."/>
            <person name="Allen A.W."/>
            <person name="Alvarado L."/>
            <person name="Arachchi H.M."/>
            <person name="Berlin A.M."/>
            <person name="Chapman S.B."/>
            <person name="Gainer-Dewar J."/>
            <person name="Goldberg J."/>
            <person name="Griggs A."/>
            <person name="Gujja S."/>
            <person name="Hansen M."/>
            <person name="Howarth C."/>
            <person name="Imamovic A."/>
            <person name="Ireland A."/>
            <person name="Larimer J."/>
            <person name="McCowan C."/>
            <person name="Murphy C."/>
            <person name="Pearson M."/>
            <person name="Poon T.W."/>
            <person name="Priest M."/>
            <person name="Roberts A."/>
            <person name="Saif S."/>
            <person name="Shea T."/>
            <person name="Sisk P."/>
            <person name="Sykes S."/>
            <person name="Wortman J."/>
            <person name="Nusbaum C."/>
            <person name="Birren B."/>
        </authorList>
    </citation>
    <scope>NUCLEOTIDE SEQUENCE [LARGE SCALE GENOMIC DNA]</scope>
    <source>
        <strain evidence="1 2">CBS 119918</strain>
    </source>
</reference>
<dbReference type="PANTHER" id="PTHR12350">
    <property type="entry name" value="HISTONE-LYSINE N-METHYLTRANSFERASE-RELATED"/>
    <property type="match status" value="1"/>
</dbReference>
<dbReference type="STRING" id="1182545.A0A072PHQ0"/>
<dbReference type="Proteomes" id="UP000027920">
    <property type="component" value="Unassembled WGS sequence"/>
</dbReference>
<dbReference type="CDD" id="cd08161">
    <property type="entry name" value="SET"/>
    <property type="match status" value="1"/>
</dbReference>